<dbReference type="InterPro" id="IPR052726">
    <property type="entry name" value="Phage_Baseplate_Hub"/>
</dbReference>
<name>A0A7W6NMD3_9HYPH</name>
<comment type="caution">
    <text evidence="1">The sequence shown here is derived from an EMBL/GenBank/DDBJ whole genome shotgun (WGS) entry which is preliminary data.</text>
</comment>
<reference evidence="1 2" key="1">
    <citation type="submission" date="2020-08" db="EMBL/GenBank/DDBJ databases">
        <title>Genomic Encyclopedia of Type Strains, Phase IV (KMG-IV): sequencing the most valuable type-strain genomes for metagenomic binning, comparative biology and taxonomic classification.</title>
        <authorList>
            <person name="Goeker M."/>
        </authorList>
    </citation>
    <scope>NUCLEOTIDE SEQUENCE [LARGE SCALE GENOMIC DNA]</scope>
    <source>
        <strain evidence="1 2">DSM 29853</strain>
    </source>
</reference>
<dbReference type="Proteomes" id="UP000528286">
    <property type="component" value="Unassembled WGS sequence"/>
</dbReference>
<dbReference type="PANTHER" id="PTHR35862">
    <property type="entry name" value="FELS-2 PROPHAGE PROTEIN"/>
    <property type="match status" value="1"/>
</dbReference>
<keyword evidence="2" id="KW-1185">Reference proteome</keyword>
<dbReference type="PANTHER" id="PTHR35862:SF1">
    <property type="entry name" value="FELS-2 PROPHAGE PROTEIN"/>
    <property type="match status" value="1"/>
</dbReference>
<accession>A0A7W6NMD3</accession>
<dbReference type="PIRSF" id="PIRSF020481">
    <property type="entry name" value="BAP"/>
    <property type="match status" value="1"/>
</dbReference>
<dbReference type="RefSeq" id="WP_183367568.1">
    <property type="nucleotide sequence ID" value="NZ_JACIEZ010000008.1"/>
</dbReference>
<dbReference type="InterPro" id="IPR014507">
    <property type="entry name" value="Baseplate_assembly_J_pred"/>
</dbReference>
<evidence type="ECO:0000313" key="1">
    <source>
        <dbReference type="EMBL" id="MBB4066277.1"/>
    </source>
</evidence>
<proteinExistence type="predicted"/>
<sequence>MAPFDLSTLPKPSVVETLDFEQIVSRQKARFQDAWETVRAAYPDLPPYDVGMLETDPAVIQNESESYRELGLRARVNEAARARLLAFAQGSDLDHLAAFYDVFRLPSETDARLKLRVILAIQGRSTGGPKERYKSIAMAADLKVDNVEVYRIGRSPVIYVAVFSTEANGIASPQLLATVKAALEDESVRLANDEFVISSAVQIAVTLSADIWLLPDADSATVERAKTALLTAWELERGLGRDLVREWWVSKLMISGVHKVVPTNPAADIVAAPSQAISISAVDLTLKGRAY</sequence>
<dbReference type="AlphaFoldDB" id="A0A7W6NMD3"/>
<gene>
    <name evidence="1" type="ORF">GGR23_003492</name>
</gene>
<evidence type="ECO:0000313" key="2">
    <source>
        <dbReference type="Proteomes" id="UP000528286"/>
    </source>
</evidence>
<dbReference type="EMBL" id="JACIEZ010000008">
    <property type="protein sequence ID" value="MBB4066277.1"/>
    <property type="molecule type" value="Genomic_DNA"/>
</dbReference>
<protein>
    <submittedName>
        <fullName evidence="1">Phage-related baseplate assembly protein</fullName>
    </submittedName>
</protein>
<organism evidence="1 2">
    <name type="scientific">Gellertiella hungarica</name>
    <dbReference type="NCBI Taxonomy" id="1572859"/>
    <lineage>
        <taxon>Bacteria</taxon>
        <taxon>Pseudomonadati</taxon>
        <taxon>Pseudomonadota</taxon>
        <taxon>Alphaproteobacteria</taxon>
        <taxon>Hyphomicrobiales</taxon>
        <taxon>Rhizobiaceae</taxon>
        <taxon>Gellertiella</taxon>
    </lineage>
</organism>